<proteinExistence type="predicted"/>
<dbReference type="AlphaFoldDB" id="A0A0F4GVA8"/>
<keyword evidence="2" id="KW-1185">Reference proteome</keyword>
<organism evidence="1 2">
    <name type="scientific">Zymoseptoria brevis</name>
    <dbReference type="NCBI Taxonomy" id="1047168"/>
    <lineage>
        <taxon>Eukaryota</taxon>
        <taxon>Fungi</taxon>
        <taxon>Dikarya</taxon>
        <taxon>Ascomycota</taxon>
        <taxon>Pezizomycotina</taxon>
        <taxon>Dothideomycetes</taxon>
        <taxon>Dothideomycetidae</taxon>
        <taxon>Mycosphaerellales</taxon>
        <taxon>Mycosphaerellaceae</taxon>
        <taxon>Zymoseptoria</taxon>
    </lineage>
</organism>
<dbReference type="EMBL" id="LAFY01000333">
    <property type="protein sequence ID" value="KJY00141.1"/>
    <property type="molecule type" value="Genomic_DNA"/>
</dbReference>
<reference evidence="1 2" key="1">
    <citation type="submission" date="2015-03" db="EMBL/GenBank/DDBJ databases">
        <title>RNA-seq based gene annotation and comparative genomics of four Zymoseptoria species reveal species-specific pathogenicity related genes and transposable element activity.</title>
        <authorList>
            <person name="Grandaubert J."/>
            <person name="Bhattacharyya A."/>
            <person name="Stukenbrock E.H."/>
        </authorList>
    </citation>
    <scope>NUCLEOTIDE SEQUENCE [LARGE SCALE GENOMIC DNA]</scope>
    <source>
        <strain evidence="1 2">Zb18110</strain>
    </source>
</reference>
<dbReference type="Proteomes" id="UP000033647">
    <property type="component" value="Unassembled WGS sequence"/>
</dbReference>
<evidence type="ECO:0008006" key="3">
    <source>
        <dbReference type="Google" id="ProtNLM"/>
    </source>
</evidence>
<name>A0A0F4GVA8_9PEZI</name>
<accession>A0A0F4GVA8</accession>
<evidence type="ECO:0000313" key="1">
    <source>
        <dbReference type="EMBL" id="KJY00141.1"/>
    </source>
</evidence>
<comment type="caution">
    <text evidence="1">The sequence shown here is derived from an EMBL/GenBank/DDBJ whole genome shotgun (WGS) entry which is preliminary data.</text>
</comment>
<evidence type="ECO:0000313" key="2">
    <source>
        <dbReference type="Proteomes" id="UP000033647"/>
    </source>
</evidence>
<gene>
    <name evidence="1" type="ORF">TI39_contig341g00015</name>
</gene>
<dbReference type="OrthoDB" id="3646601at2759"/>
<sequence>MEDQNRGNRPALPKALATLLPPPEVATEAQTFRLFDMPDELWLRIGKMVIDDVPTINVRALRKFLWPKRGSDSYKYATYSATLTPPAILQTCAALRKELRNTYYREKVTVTASCTLGPHSYIILDRYLRMWTWGPQKGLLRPPPSGFKHWEWELMFTPTRVPAAHREDEDRRATRWEITFL</sequence>
<protein>
    <recommendedName>
        <fullName evidence="3">F-box domain-containing protein</fullName>
    </recommendedName>
</protein>